<organism evidence="5 6">
    <name type="scientific">Pelolinea submarina</name>
    <dbReference type="NCBI Taxonomy" id="913107"/>
    <lineage>
        <taxon>Bacteria</taxon>
        <taxon>Bacillati</taxon>
        <taxon>Chloroflexota</taxon>
        <taxon>Anaerolineae</taxon>
        <taxon>Anaerolineales</taxon>
        <taxon>Anaerolineaceae</taxon>
        <taxon>Pelolinea</taxon>
    </lineage>
</organism>
<dbReference type="OrthoDB" id="158369at2"/>
<evidence type="ECO:0000256" key="3">
    <source>
        <dbReference type="ARBA" id="ARBA00023163"/>
    </source>
</evidence>
<dbReference type="AlphaFoldDB" id="A0A347ZTF5"/>
<keyword evidence="6" id="KW-1185">Reference proteome</keyword>
<dbReference type="InterPro" id="IPR008920">
    <property type="entry name" value="TF_FadR/GntR_C"/>
</dbReference>
<keyword evidence="3" id="KW-0804">Transcription</keyword>
<comment type="caution">
    <text evidence="5">The sequence shown here is derived from an EMBL/GenBank/DDBJ whole genome shotgun (WGS) entry which is preliminary data.</text>
</comment>
<name>A0A347ZTF5_9CHLR</name>
<dbReference type="Gene3D" id="1.10.10.10">
    <property type="entry name" value="Winged helix-like DNA-binding domain superfamily/Winged helix DNA-binding domain"/>
    <property type="match status" value="1"/>
</dbReference>
<feature type="domain" description="GntR C-terminal" evidence="4">
    <location>
        <begin position="97"/>
        <end position="218"/>
    </location>
</feature>
<dbReference type="SUPFAM" id="SSF46785">
    <property type="entry name" value="Winged helix' DNA-binding domain"/>
    <property type="match status" value="1"/>
</dbReference>
<keyword evidence="1" id="KW-0805">Transcription regulation</keyword>
<dbReference type="Proteomes" id="UP000256388">
    <property type="component" value="Unassembled WGS sequence"/>
</dbReference>
<dbReference type="GO" id="GO:0003677">
    <property type="term" value="F:DNA binding"/>
    <property type="evidence" value="ECO:0007669"/>
    <property type="project" value="UniProtKB-KW"/>
</dbReference>
<gene>
    <name evidence="5" type="ORF">DFR64_0705</name>
</gene>
<evidence type="ECO:0000256" key="2">
    <source>
        <dbReference type="ARBA" id="ARBA00023125"/>
    </source>
</evidence>
<evidence type="ECO:0000313" key="5">
    <source>
        <dbReference type="EMBL" id="REG10838.1"/>
    </source>
</evidence>
<dbReference type="PANTHER" id="PTHR43537">
    <property type="entry name" value="TRANSCRIPTIONAL REGULATOR, GNTR FAMILY"/>
    <property type="match status" value="1"/>
</dbReference>
<evidence type="ECO:0000256" key="1">
    <source>
        <dbReference type="ARBA" id="ARBA00023015"/>
    </source>
</evidence>
<dbReference type="InterPro" id="IPR036390">
    <property type="entry name" value="WH_DNA-bd_sf"/>
</dbReference>
<dbReference type="InterPro" id="IPR036388">
    <property type="entry name" value="WH-like_DNA-bd_sf"/>
</dbReference>
<evidence type="ECO:0000259" key="4">
    <source>
        <dbReference type="Pfam" id="PF07729"/>
    </source>
</evidence>
<dbReference type="Gene3D" id="1.20.120.530">
    <property type="entry name" value="GntR ligand-binding domain-like"/>
    <property type="match status" value="1"/>
</dbReference>
<dbReference type="Pfam" id="PF07729">
    <property type="entry name" value="FCD"/>
    <property type="match status" value="1"/>
</dbReference>
<dbReference type="RefSeq" id="WP_116223993.1">
    <property type="nucleotide sequence ID" value="NZ_AP018437.1"/>
</dbReference>
<sequence>MNKHTFFSEKQEDFINYLIRKQQAPDAAMPSISAISKELGISSACLREQMELARNLGLITTQPRKGIEIQPYSFTPAVIKSLYYAVKMDQSYFEQFSEIRNHLERSFFIEAAKALTPDDLKTLSNLTRSAHEKLQGSPIQLPHAEHRRYHLLIYKGLNNTFLNGLLEAYWDTYELVGLDVYMDLAYHESVWKYHESIVENLNHADYDAAYQLLLEHMELIYRR</sequence>
<reference evidence="5 6" key="1">
    <citation type="submission" date="2018-08" db="EMBL/GenBank/DDBJ databases">
        <title>Genomic Encyclopedia of Type Strains, Phase IV (KMG-IV): sequencing the most valuable type-strain genomes for metagenomic binning, comparative biology and taxonomic classification.</title>
        <authorList>
            <person name="Goeker M."/>
        </authorList>
    </citation>
    <scope>NUCLEOTIDE SEQUENCE [LARGE SCALE GENOMIC DNA]</scope>
    <source>
        <strain evidence="5 6">DSM 23923</strain>
    </source>
</reference>
<dbReference type="PANTHER" id="PTHR43537:SF51">
    <property type="entry name" value="HTH-TYPE TRANSCRIPTIONAL REGULATOR LGOR-RELATED"/>
    <property type="match status" value="1"/>
</dbReference>
<evidence type="ECO:0000313" key="6">
    <source>
        <dbReference type="Proteomes" id="UP000256388"/>
    </source>
</evidence>
<accession>A0A347ZTF5</accession>
<protein>
    <submittedName>
        <fullName evidence="5">GntR family transcriptional regulator</fullName>
    </submittedName>
</protein>
<proteinExistence type="predicted"/>
<dbReference type="SUPFAM" id="SSF48008">
    <property type="entry name" value="GntR ligand-binding domain-like"/>
    <property type="match status" value="1"/>
</dbReference>
<dbReference type="InterPro" id="IPR011711">
    <property type="entry name" value="GntR_C"/>
</dbReference>
<dbReference type="EMBL" id="QUMS01000001">
    <property type="protein sequence ID" value="REG10838.1"/>
    <property type="molecule type" value="Genomic_DNA"/>
</dbReference>
<keyword evidence="2" id="KW-0238">DNA-binding</keyword>